<proteinExistence type="predicted"/>
<dbReference type="Proteomes" id="UP000239711">
    <property type="component" value="Unassembled WGS sequence"/>
</dbReference>
<gene>
    <name evidence="1" type="ORF">C5745_05165</name>
</gene>
<evidence type="ECO:0000313" key="2">
    <source>
        <dbReference type="Proteomes" id="UP000239711"/>
    </source>
</evidence>
<comment type="caution">
    <text evidence="1">The sequence shown here is derived from an EMBL/GenBank/DDBJ whole genome shotgun (WGS) entry which is preliminary data.</text>
</comment>
<dbReference type="OrthoDB" id="794757at2"/>
<protein>
    <submittedName>
        <fullName evidence="1">Uncharacterized protein</fullName>
    </submittedName>
</protein>
<reference evidence="1 2" key="1">
    <citation type="submission" date="2018-02" db="EMBL/GenBank/DDBJ databases">
        <title>The draft genome of Sphingobacterium sp. 5JN-11.</title>
        <authorList>
            <person name="Liu L."/>
            <person name="Li L."/>
            <person name="Liang L."/>
            <person name="Zhang X."/>
            <person name="Wang T."/>
        </authorList>
    </citation>
    <scope>NUCLEOTIDE SEQUENCE [LARGE SCALE GENOMIC DNA]</scope>
    <source>
        <strain evidence="1 2">5JN-11</strain>
    </source>
</reference>
<name>A0A2S9J739_9SPHI</name>
<organism evidence="1 2">
    <name type="scientific">Sphingobacterium haloxyli</name>
    <dbReference type="NCBI Taxonomy" id="2100533"/>
    <lineage>
        <taxon>Bacteria</taxon>
        <taxon>Pseudomonadati</taxon>
        <taxon>Bacteroidota</taxon>
        <taxon>Sphingobacteriia</taxon>
        <taxon>Sphingobacteriales</taxon>
        <taxon>Sphingobacteriaceae</taxon>
        <taxon>Sphingobacterium</taxon>
    </lineage>
</organism>
<dbReference type="RefSeq" id="WP_105715911.1">
    <property type="nucleotide sequence ID" value="NZ_PVBQ01000003.1"/>
</dbReference>
<sequence>MYWYKTKNTWCSAITAVVVSALYISCNSSPKDKKITRETYFDIPGYFKTEIAQLTQEKPFLEKTVVKDSLSETKEIQITDWANELSSFASIDLNKPAYAGMLKKDSTANSVKIISSDPKVDIVFVEIIYGDNGEPATFRIQRNIQNSLYDTRETLHYTKNKGYSLEKHQSVLILGDKYYYIEGIFKHQTELEKLSGH</sequence>
<keyword evidence="2" id="KW-1185">Reference proteome</keyword>
<dbReference type="EMBL" id="PVBQ01000003">
    <property type="protein sequence ID" value="PRD48591.1"/>
    <property type="molecule type" value="Genomic_DNA"/>
</dbReference>
<dbReference type="AlphaFoldDB" id="A0A2S9J739"/>
<evidence type="ECO:0000313" key="1">
    <source>
        <dbReference type="EMBL" id="PRD48591.1"/>
    </source>
</evidence>
<accession>A0A2S9J739</accession>